<keyword evidence="3" id="KW-1185">Reference proteome</keyword>
<feature type="region of interest" description="Disordered" evidence="1">
    <location>
        <begin position="416"/>
        <end position="443"/>
    </location>
</feature>
<dbReference type="GeneID" id="6070815"/>
<evidence type="ECO:0000313" key="2">
    <source>
        <dbReference type="EMBL" id="EDR14202.1"/>
    </source>
</evidence>
<accession>B0CRY8</accession>
<dbReference type="InterPro" id="IPR032675">
    <property type="entry name" value="LRR_dom_sf"/>
</dbReference>
<dbReference type="InParanoid" id="B0CRY8"/>
<proteinExistence type="predicted"/>
<dbReference type="KEGG" id="lbc:LACBIDRAFT_322048"/>
<reference evidence="2 3" key="1">
    <citation type="journal article" date="2008" name="Nature">
        <title>The genome of Laccaria bicolor provides insights into mycorrhizal symbiosis.</title>
        <authorList>
            <person name="Martin F."/>
            <person name="Aerts A."/>
            <person name="Ahren D."/>
            <person name="Brun A."/>
            <person name="Danchin E.G.J."/>
            <person name="Duchaussoy F."/>
            <person name="Gibon J."/>
            <person name="Kohler A."/>
            <person name="Lindquist E."/>
            <person name="Pereda V."/>
            <person name="Salamov A."/>
            <person name="Shapiro H.J."/>
            <person name="Wuyts J."/>
            <person name="Blaudez D."/>
            <person name="Buee M."/>
            <person name="Brokstein P."/>
            <person name="Canbaeck B."/>
            <person name="Cohen D."/>
            <person name="Courty P.E."/>
            <person name="Coutinho P.M."/>
            <person name="Delaruelle C."/>
            <person name="Detter J.C."/>
            <person name="Deveau A."/>
            <person name="DiFazio S."/>
            <person name="Duplessis S."/>
            <person name="Fraissinet-Tachet L."/>
            <person name="Lucic E."/>
            <person name="Frey-Klett P."/>
            <person name="Fourrey C."/>
            <person name="Feussner I."/>
            <person name="Gay G."/>
            <person name="Grimwood J."/>
            <person name="Hoegger P.J."/>
            <person name="Jain P."/>
            <person name="Kilaru S."/>
            <person name="Labbe J."/>
            <person name="Lin Y.C."/>
            <person name="Legue V."/>
            <person name="Le Tacon F."/>
            <person name="Marmeisse R."/>
            <person name="Melayah D."/>
            <person name="Montanini B."/>
            <person name="Muratet M."/>
            <person name="Nehls U."/>
            <person name="Niculita-Hirzel H."/>
            <person name="Oudot-Le Secq M.P."/>
            <person name="Peter M."/>
            <person name="Quesneville H."/>
            <person name="Rajashekar B."/>
            <person name="Reich M."/>
            <person name="Rouhier N."/>
            <person name="Schmutz J."/>
            <person name="Yin T."/>
            <person name="Chalot M."/>
            <person name="Henrissat B."/>
            <person name="Kuees U."/>
            <person name="Lucas S."/>
            <person name="Van de Peer Y."/>
            <person name="Podila G.K."/>
            <person name="Polle A."/>
            <person name="Pukkila P.J."/>
            <person name="Richardson P.M."/>
            <person name="Rouze P."/>
            <person name="Sanders I.R."/>
            <person name="Stajich J.E."/>
            <person name="Tunlid A."/>
            <person name="Tuskan G."/>
            <person name="Grigoriev I.V."/>
        </authorList>
    </citation>
    <scope>NUCLEOTIDE SEQUENCE [LARGE SCALE GENOMIC DNA]</scope>
    <source>
        <strain evidence="3">S238N-H82 / ATCC MYA-4686</strain>
    </source>
</reference>
<dbReference type="Gene3D" id="1.20.1280.50">
    <property type="match status" value="1"/>
</dbReference>
<evidence type="ECO:0000256" key="1">
    <source>
        <dbReference type="SAM" id="MobiDB-lite"/>
    </source>
</evidence>
<organism evidence="3">
    <name type="scientific">Laccaria bicolor (strain S238N-H82 / ATCC MYA-4686)</name>
    <name type="common">Bicoloured deceiver</name>
    <name type="synonym">Laccaria laccata var. bicolor</name>
    <dbReference type="NCBI Taxonomy" id="486041"/>
    <lineage>
        <taxon>Eukaryota</taxon>
        <taxon>Fungi</taxon>
        <taxon>Dikarya</taxon>
        <taxon>Basidiomycota</taxon>
        <taxon>Agaricomycotina</taxon>
        <taxon>Agaricomycetes</taxon>
        <taxon>Agaricomycetidae</taxon>
        <taxon>Agaricales</taxon>
        <taxon>Agaricineae</taxon>
        <taxon>Hydnangiaceae</taxon>
        <taxon>Laccaria</taxon>
    </lineage>
</organism>
<dbReference type="OrthoDB" id="3365698at2759"/>
<evidence type="ECO:0000313" key="3">
    <source>
        <dbReference type="Proteomes" id="UP000001194"/>
    </source>
</evidence>
<dbReference type="EMBL" id="DS547092">
    <property type="protein sequence ID" value="EDR14202.1"/>
    <property type="molecule type" value="Genomic_DNA"/>
</dbReference>
<dbReference type="HOGENOM" id="CLU_618297_0_0_1"/>
<dbReference type="Proteomes" id="UP000001194">
    <property type="component" value="Unassembled WGS sequence"/>
</dbReference>
<name>B0CRY8_LACBS</name>
<sequence length="443" mass="50841">MTGREANPTSLRGVCILPDDVLLTIFLEFREPIDVRSGENWLCATTISHVCREWRGLIINTPTFWTKIRLIPSPSRMQRAKAYIKRSKDCPLNVYVACDKSFDNLNEEDGVDFMILIQDCVSRWRTVCFEAGAHRWMEFLIAIMPQRVEWVHNIESLELIQRDYSPTTHEKYPRLHTLLKESAPLALKNLRIRRVPFPWTTLQGIKNLTCLDIRHLATELPYLTFRDVLLTSQGLQQLLIREVALIIEDDADYPTTILPSLQSLEISPFDEFCTARLCSLLSTPKLQSLFVSNIGELCSFTEECLQTSLPKYPAVTSLKISDVSLGDRIPEEFYTSFPMLKHFTLLEWSGWYDDIFGRLNTNGFDPPTCPDVQPQQLPLAWPQLESITLNIPLWPPENNSLTRAIASRFAATGSEIKYSEEGVEEDSDSSDEEYRNESEHDDT</sequence>
<dbReference type="SUPFAM" id="SSF52047">
    <property type="entry name" value="RNI-like"/>
    <property type="match status" value="1"/>
</dbReference>
<dbReference type="AlphaFoldDB" id="B0CRY8"/>
<dbReference type="Gene3D" id="3.80.10.10">
    <property type="entry name" value="Ribonuclease Inhibitor"/>
    <property type="match status" value="1"/>
</dbReference>
<protein>
    <submittedName>
        <fullName evidence="2">Predicted protein</fullName>
    </submittedName>
</protein>
<dbReference type="RefSeq" id="XP_001874761.1">
    <property type="nucleotide sequence ID" value="XM_001874726.1"/>
</dbReference>
<feature type="compositionally biased region" description="Acidic residues" evidence="1">
    <location>
        <begin position="421"/>
        <end position="431"/>
    </location>
</feature>
<gene>
    <name evidence="2" type="ORF">LACBIDRAFT_322048</name>
</gene>
<feature type="compositionally biased region" description="Basic and acidic residues" evidence="1">
    <location>
        <begin position="432"/>
        <end position="443"/>
    </location>
</feature>